<name>A0A562V4Z7_9ACTN</name>
<sequence length="113" mass="12788">MSRRSPFAPWQVWWVQFTPQVGREQAGHRPAVVVGTKLMCDLPNGLVPVVPCTTTNRRLAIHPEVDLDGRPGVVLCDQIKALSVDRFDKPHPARLTDAEIDRIRFVLRQLIDV</sequence>
<dbReference type="GO" id="GO:0003677">
    <property type="term" value="F:DNA binding"/>
    <property type="evidence" value="ECO:0007669"/>
    <property type="project" value="InterPro"/>
</dbReference>
<comment type="similarity">
    <text evidence="1">Belongs to the PemK/MazF family.</text>
</comment>
<protein>
    <submittedName>
        <fullName evidence="3">mRNA interferase MazF</fullName>
    </submittedName>
</protein>
<dbReference type="OrthoDB" id="9808744at2"/>
<dbReference type="GO" id="GO:0006402">
    <property type="term" value="P:mRNA catabolic process"/>
    <property type="evidence" value="ECO:0007669"/>
    <property type="project" value="TreeGrafter"/>
</dbReference>
<dbReference type="InterPro" id="IPR003477">
    <property type="entry name" value="PemK-like"/>
</dbReference>
<dbReference type="SUPFAM" id="SSF50118">
    <property type="entry name" value="Cell growth inhibitor/plasmid maintenance toxic component"/>
    <property type="match status" value="1"/>
</dbReference>
<keyword evidence="2" id="KW-1277">Toxin-antitoxin system</keyword>
<dbReference type="AlphaFoldDB" id="A0A562V4Z7"/>
<evidence type="ECO:0000313" key="4">
    <source>
        <dbReference type="Proteomes" id="UP000321617"/>
    </source>
</evidence>
<dbReference type="InterPro" id="IPR011067">
    <property type="entry name" value="Plasmid_toxin/cell-grow_inhib"/>
</dbReference>
<dbReference type="PANTHER" id="PTHR33988">
    <property type="entry name" value="ENDORIBONUCLEASE MAZF-RELATED"/>
    <property type="match status" value="1"/>
</dbReference>
<dbReference type="Gene3D" id="2.30.30.110">
    <property type="match status" value="1"/>
</dbReference>
<organism evidence="3 4">
    <name type="scientific">Stackebrandtia albiflava</name>
    <dbReference type="NCBI Taxonomy" id="406432"/>
    <lineage>
        <taxon>Bacteria</taxon>
        <taxon>Bacillati</taxon>
        <taxon>Actinomycetota</taxon>
        <taxon>Actinomycetes</taxon>
        <taxon>Glycomycetales</taxon>
        <taxon>Glycomycetaceae</taxon>
        <taxon>Stackebrandtia</taxon>
    </lineage>
</organism>
<dbReference type="Proteomes" id="UP000321617">
    <property type="component" value="Unassembled WGS sequence"/>
</dbReference>
<dbReference type="GO" id="GO:0016075">
    <property type="term" value="P:rRNA catabolic process"/>
    <property type="evidence" value="ECO:0007669"/>
    <property type="project" value="TreeGrafter"/>
</dbReference>
<gene>
    <name evidence="3" type="ORF">LX16_3717</name>
</gene>
<evidence type="ECO:0000256" key="1">
    <source>
        <dbReference type="ARBA" id="ARBA00007521"/>
    </source>
</evidence>
<dbReference type="RefSeq" id="WP_158645649.1">
    <property type="nucleotide sequence ID" value="NZ_BAABIJ010000002.1"/>
</dbReference>
<proteinExistence type="inferred from homology"/>
<dbReference type="GO" id="GO:0004521">
    <property type="term" value="F:RNA endonuclease activity"/>
    <property type="evidence" value="ECO:0007669"/>
    <property type="project" value="TreeGrafter"/>
</dbReference>
<dbReference type="EMBL" id="VLLL01000006">
    <property type="protein sequence ID" value="TWJ12950.1"/>
    <property type="molecule type" value="Genomic_DNA"/>
</dbReference>
<accession>A0A562V4Z7</accession>
<dbReference type="Pfam" id="PF02452">
    <property type="entry name" value="PemK_toxin"/>
    <property type="match status" value="1"/>
</dbReference>
<evidence type="ECO:0000256" key="2">
    <source>
        <dbReference type="ARBA" id="ARBA00022649"/>
    </source>
</evidence>
<reference evidence="3 4" key="1">
    <citation type="journal article" date="2013" name="Stand. Genomic Sci.">
        <title>Genomic Encyclopedia of Type Strains, Phase I: The one thousand microbial genomes (KMG-I) project.</title>
        <authorList>
            <person name="Kyrpides N.C."/>
            <person name="Woyke T."/>
            <person name="Eisen J.A."/>
            <person name="Garrity G."/>
            <person name="Lilburn T.G."/>
            <person name="Beck B.J."/>
            <person name="Whitman W.B."/>
            <person name="Hugenholtz P."/>
            <person name="Klenk H.P."/>
        </authorList>
    </citation>
    <scope>NUCLEOTIDE SEQUENCE [LARGE SCALE GENOMIC DNA]</scope>
    <source>
        <strain evidence="3 4">DSM 45044</strain>
    </source>
</reference>
<comment type="caution">
    <text evidence="3">The sequence shown here is derived from an EMBL/GenBank/DDBJ whole genome shotgun (WGS) entry which is preliminary data.</text>
</comment>
<keyword evidence="4" id="KW-1185">Reference proteome</keyword>
<evidence type="ECO:0000313" key="3">
    <source>
        <dbReference type="EMBL" id="TWJ12950.1"/>
    </source>
</evidence>